<dbReference type="OrthoDB" id="4261536at2"/>
<protein>
    <submittedName>
        <fullName evidence="1">Uncharacterized protein</fullName>
    </submittedName>
</protein>
<dbReference type="EMBL" id="CP018047">
    <property type="protein sequence ID" value="AQU67753.1"/>
    <property type="molecule type" value="Genomic_DNA"/>
</dbReference>
<dbReference type="Proteomes" id="UP000189677">
    <property type="component" value="Chromosome"/>
</dbReference>
<dbReference type="AlphaFoldDB" id="A0A1U9QUS8"/>
<evidence type="ECO:0000313" key="1">
    <source>
        <dbReference type="EMBL" id="AQU67753.1"/>
    </source>
</evidence>
<proteinExistence type="predicted"/>
<dbReference type="RefSeq" id="WP_159392445.1">
    <property type="nucleotide sequence ID" value="NZ_CP018047.1"/>
</dbReference>
<accession>A0A1U9QUS8</accession>
<reference evidence="1 2" key="1">
    <citation type="submission" date="2016-11" db="EMBL/GenBank/DDBJ databases">
        <title>Complete genome sequence of Streptomyces niveus SCSIO 3406.</title>
        <authorList>
            <person name="Zhu Q."/>
            <person name="Cheng W."/>
            <person name="Song Y."/>
            <person name="Li Q."/>
            <person name="Ju J."/>
        </authorList>
    </citation>
    <scope>NUCLEOTIDE SEQUENCE [LARGE SCALE GENOMIC DNA]</scope>
    <source>
        <strain evidence="1 2">SCSIO 3406</strain>
    </source>
</reference>
<sequence>MNRPTPVLLRGYRCECHTSRPSNGDAAALLGSVDVETAPQAVRWIRVAVRTLTPALNSEAFEEAWQWLSEDHHDALQALVQGEPITLTLQQGATTIQWTARPVQFLKLTTRQGINSPACTQEYTEPRPTT</sequence>
<name>A0A1U9QUS8_STRNV</name>
<keyword evidence="2" id="KW-1185">Reference proteome</keyword>
<evidence type="ECO:0000313" key="2">
    <source>
        <dbReference type="Proteomes" id="UP000189677"/>
    </source>
</evidence>
<dbReference type="KEGG" id="snw:BBN63_17410"/>
<gene>
    <name evidence="1" type="ORF">BBN63_17410</name>
</gene>
<organism evidence="1 2">
    <name type="scientific">Streptomyces niveus</name>
    <name type="common">Streptomyces spheroides</name>
    <dbReference type="NCBI Taxonomy" id="193462"/>
    <lineage>
        <taxon>Bacteria</taxon>
        <taxon>Bacillati</taxon>
        <taxon>Actinomycetota</taxon>
        <taxon>Actinomycetes</taxon>
        <taxon>Kitasatosporales</taxon>
        <taxon>Streptomycetaceae</taxon>
        <taxon>Streptomyces</taxon>
    </lineage>
</organism>